<comment type="caution">
    <text evidence="3">The sequence shown here is derived from an EMBL/GenBank/DDBJ whole genome shotgun (WGS) entry which is preliminary data.</text>
</comment>
<evidence type="ECO:0000313" key="3">
    <source>
        <dbReference type="EMBL" id="PRP75874.1"/>
    </source>
</evidence>
<dbReference type="Proteomes" id="UP000241769">
    <property type="component" value="Unassembled WGS sequence"/>
</dbReference>
<keyword evidence="4" id="KW-1185">Reference proteome</keyword>
<feature type="coiled-coil region" evidence="1">
    <location>
        <begin position="341"/>
        <end position="368"/>
    </location>
</feature>
<feature type="compositionally biased region" description="Polar residues" evidence="2">
    <location>
        <begin position="154"/>
        <end position="180"/>
    </location>
</feature>
<evidence type="ECO:0000313" key="4">
    <source>
        <dbReference type="Proteomes" id="UP000241769"/>
    </source>
</evidence>
<feature type="compositionally biased region" description="Polar residues" evidence="2">
    <location>
        <begin position="127"/>
        <end position="139"/>
    </location>
</feature>
<name>A0A2P6MVZ9_9EUKA</name>
<sequence length="490" mass="55763">MRKDHFPPDEDTQTLYITDITFTSRKNIGRYVDNMEPFGREDGTPILTRAHLMANKAEDARAARKYDSAIEYSRKQVNPTHQILIFHRAAELYLLATNFTSDTEQLSDSLTAKANDMERQLRMLTEQQQKQMNKTNTRRSPVGSPEGRGIDIPSTASPMSNSPNSGYSVSPGSNHGSLGSSPHHESRLEDSQLMYGSHNFFVGQAPAENSHDMLFAYPLKMKKPSDSIATIPLQLNPAEKSIRPSGHSSAPEMEVKGTQQGGNLLTDYMQLDMWGWMEKMLDLLPKPNDRSSHKPSRATHNRQDDLMNSFYFVSGSPTTERNRGNEHDKLMIDDSYRRKDYLELEEENRKLREEVHRLNMEKQALADAYEKGVQASRENDLMKKSIVLFRNELKKKARQLRQSSECGGSVGNLPEMLRRYPGSETGDSHSGSHSTSSLSPSIHQDHLIQTLQSQIKTLTDKNLQQTNTAKSRVIDKWEHRWEATRQSRDK</sequence>
<feature type="compositionally biased region" description="Low complexity" evidence="2">
    <location>
        <begin position="422"/>
        <end position="442"/>
    </location>
</feature>
<feature type="region of interest" description="Disordered" evidence="2">
    <location>
        <begin position="127"/>
        <end position="187"/>
    </location>
</feature>
<evidence type="ECO:0000256" key="1">
    <source>
        <dbReference type="SAM" id="Coils"/>
    </source>
</evidence>
<reference evidence="3 4" key="1">
    <citation type="journal article" date="2018" name="Genome Biol. Evol.">
        <title>Multiple Roots of Fruiting Body Formation in Amoebozoa.</title>
        <authorList>
            <person name="Hillmann F."/>
            <person name="Forbes G."/>
            <person name="Novohradska S."/>
            <person name="Ferling I."/>
            <person name="Riege K."/>
            <person name="Groth M."/>
            <person name="Westermann M."/>
            <person name="Marz M."/>
            <person name="Spaller T."/>
            <person name="Winckler T."/>
            <person name="Schaap P."/>
            <person name="Glockner G."/>
        </authorList>
    </citation>
    <scope>NUCLEOTIDE SEQUENCE [LARGE SCALE GENOMIC DNA]</scope>
    <source>
        <strain evidence="3 4">Jena</strain>
    </source>
</reference>
<accession>A0A2P6MVZ9</accession>
<proteinExistence type="predicted"/>
<dbReference type="InParanoid" id="A0A2P6MVZ9"/>
<organism evidence="3 4">
    <name type="scientific">Planoprotostelium fungivorum</name>
    <dbReference type="NCBI Taxonomy" id="1890364"/>
    <lineage>
        <taxon>Eukaryota</taxon>
        <taxon>Amoebozoa</taxon>
        <taxon>Evosea</taxon>
        <taxon>Variosea</taxon>
        <taxon>Cavosteliida</taxon>
        <taxon>Cavosteliaceae</taxon>
        <taxon>Planoprotostelium</taxon>
    </lineage>
</organism>
<dbReference type="EMBL" id="MDYQ01000358">
    <property type="protein sequence ID" value="PRP75874.1"/>
    <property type="molecule type" value="Genomic_DNA"/>
</dbReference>
<dbReference type="AlphaFoldDB" id="A0A2P6MVZ9"/>
<evidence type="ECO:0000256" key="2">
    <source>
        <dbReference type="SAM" id="MobiDB-lite"/>
    </source>
</evidence>
<keyword evidence="1" id="KW-0175">Coiled coil</keyword>
<protein>
    <submittedName>
        <fullName evidence="3">Uncharacterized protein</fullName>
    </submittedName>
</protein>
<feature type="region of interest" description="Disordered" evidence="2">
    <location>
        <begin position="401"/>
        <end position="442"/>
    </location>
</feature>
<gene>
    <name evidence="3" type="ORF">PROFUN_15410</name>
</gene>